<dbReference type="RefSeq" id="WP_317545445.1">
    <property type="nucleotide sequence ID" value="NZ_JAWLKB010000028.1"/>
</dbReference>
<dbReference type="Gene3D" id="1.20.140.10">
    <property type="entry name" value="Butyryl-CoA Dehydrogenase, subunit A, domain 3"/>
    <property type="match status" value="1"/>
</dbReference>
<dbReference type="EMBL" id="JAWLKB010000028">
    <property type="protein sequence ID" value="MDV6270997.1"/>
    <property type="molecule type" value="Genomic_DNA"/>
</dbReference>
<dbReference type="InterPro" id="IPR046373">
    <property type="entry name" value="Acyl-CoA_Oxase/DH_mid-dom_sf"/>
</dbReference>
<evidence type="ECO:0000259" key="2">
    <source>
        <dbReference type="Pfam" id="PF02771"/>
    </source>
</evidence>
<organism evidence="4 5">
    <name type="scientific">Rhodococcus globerulus</name>
    <dbReference type="NCBI Taxonomy" id="33008"/>
    <lineage>
        <taxon>Bacteria</taxon>
        <taxon>Bacillati</taxon>
        <taxon>Actinomycetota</taxon>
        <taxon>Actinomycetes</taxon>
        <taxon>Mycobacteriales</taxon>
        <taxon>Nocardiaceae</taxon>
        <taxon>Rhodococcus</taxon>
    </lineage>
</organism>
<dbReference type="Proteomes" id="UP001185927">
    <property type="component" value="Unassembled WGS sequence"/>
</dbReference>
<reference evidence="4 5" key="1">
    <citation type="submission" date="2023-10" db="EMBL/GenBank/DDBJ databases">
        <title>Development of a sustainable strategy for remediation of hydrocarbon-contaminated territories based on the waste exchange concept.</title>
        <authorList>
            <person name="Krivoruchko A."/>
        </authorList>
    </citation>
    <scope>NUCLEOTIDE SEQUENCE [LARGE SCALE GENOMIC DNA]</scope>
    <source>
        <strain evidence="4 5">IEGM 1203</strain>
    </source>
</reference>
<feature type="domain" description="Acyl-CoA dehydrogenase C-terminal" evidence="3">
    <location>
        <begin position="256"/>
        <end position="370"/>
    </location>
</feature>
<dbReference type="CDD" id="cd00567">
    <property type="entry name" value="ACAD"/>
    <property type="match status" value="1"/>
</dbReference>
<comment type="caution">
    <text evidence="4">The sequence shown here is derived from an EMBL/GenBank/DDBJ whole genome shotgun (WGS) entry which is preliminary data.</text>
</comment>
<feature type="domain" description="Acyl-CoA dehydrogenase/oxidase N-terminal" evidence="2">
    <location>
        <begin position="23"/>
        <end position="87"/>
    </location>
</feature>
<keyword evidence="5" id="KW-1185">Reference proteome</keyword>
<dbReference type="InterPro" id="IPR009100">
    <property type="entry name" value="AcylCoA_DH/oxidase_NM_dom_sf"/>
</dbReference>
<dbReference type="Gene3D" id="2.40.110.10">
    <property type="entry name" value="Butyryl-CoA Dehydrogenase, subunit A, domain 2"/>
    <property type="match status" value="1"/>
</dbReference>
<dbReference type="SUPFAM" id="SSF47203">
    <property type="entry name" value="Acyl-CoA dehydrogenase C-terminal domain-like"/>
    <property type="match status" value="1"/>
</dbReference>
<dbReference type="Pfam" id="PF08028">
    <property type="entry name" value="Acyl-CoA_dh_2"/>
    <property type="match status" value="1"/>
</dbReference>
<dbReference type="InterPro" id="IPR013786">
    <property type="entry name" value="AcylCoA_DH/ox_N"/>
</dbReference>
<dbReference type="GO" id="GO:0016491">
    <property type="term" value="F:oxidoreductase activity"/>
    <property type="evidence" value="ECO:0007669"/>
    <property type="project" value="UniProtKB-KW"/>
</dbReference>
<dbReference type="InterPro" id="IPR037069">
    <property type="entry name" value="AcylCoA_DH/ox_N_sf"/>
</dbReference>
<evidence type="ECO:0000313" key="5">
    <source>
        <dbReference type="Proteomes" id="UP001185927"/>
    </source>
</evidence>
<proteinExistence type="predicted"/>
<accession>A0ABU4C3B9</accession>
<keyword evidence="1 4" id="KW-0560">Oxidoreductase</keyword>
<dbReference type="PANTHER" id="PTHR43884">
    <property type="entry name" value="ACYL-COA DEHYDROGENASE"/>
    <property type="match status" value="1"/>
</dbReference>
<dbReference type="Pfam" id="PF02771">
    <property type="entry name" value="Acyl-CoA_dh_N"/>
    <property type="match status" value="1"/>
</dbReference>
<gene>
    <name evidence="4" type="ORF">R3Q16_30685</name>
</gene>
<dbReference type="Gene3D" id="1.10.540.10">
    <property type="entry name" value="Acyl-CoA dehydrogenase/oxidase, N-terminal domain"/>
    <property type="match status" value="1"/>
</dbReference>
<name>A0ABU4C3B9_RHOGO</name>
<dbReference type="PIRSF" id="PIRSF016578">
    <property type="entry name" value="HsaA"/>
    <property type="match status" value="1"/>
</dbReference>
<sequence length="393" mass="42442">MTVSERGGNSADALSELARALEIVAENASKYDVSGEFPHDSIRTLTPTGVLAYAVPRVYGGAEKSLEELVAATELVGAADPAVGLLVLWNFTNHFALRRPDNPWPERIREEILRSAVTDGALINGLTVERDLGSLGRGGSPATRATPAPGGGWFITGEKAYGTGISGLSWIPVVATTVEDQPRLGVFLVRPSTPDWEILETWNHLGLRASDTQSVRFTDAYVPADDVLELVEAGPNRIVNIAMLVAPVLLAANYNGVSVSIRNWLVEYLHHRVPTNLGAPLSTVPRIIDRVGEIESLLLTSESLTKQAARNIDDGIEHDPSLGQLAKHVATTTALRISEIALDLTGNPGLARENPLERHHRNAIVGRVHFPQSDFIITSLGRRTLQRDKAVAQ</sequence>
<evidence type="ECO:0000256" key="1">
    <source>
        <dbReference type="ARBA" id="ARBA00023002"/>
    </source>
</evidence>
<evidence type="ECO:0000313" key="4">
    <source>
        <dbReference type="EMBL" id="MDV6270997.1"/>
    </source>
</evidence>
<dbReference type="InterPro" id="IPR036250">
    <property type="entry name" value="AcylCo_DH-like_C"/>
</dbReference>
<evidence type="ECO:0000259" key="3">
    <source>
        <dbReference type="Pfam" id="PF08028"/>
    </source>
</evidence>
<protein>
    <submittedName>
        <fullName evidence="4">Acyl-CoA dehydrogenase family protein</fullName>
        <ecNumber evidence="4">1.-.-.-</ecNumber>
    </submittedName>
</protein>
<dbReference type="SUPFAM" id="SSF56645">
    <property type="entry name" value="Acyl-CoA dehydrogenase NM domain-like"/>
    <property type="match status" value="1"/>
</dbReference>
<dbReference type="InterPro" id="IPR013107">
    <property type="entry name" value="Acyl-CoA_DH_C"/>
</dbReference>
<dbReference type="PANTHER" id="PTHR43884:SF25">
    <property type="entry name" value="ACYL-COA DEHYDROGENASE YDBM-RELATED"/>
    <property type="match status" value="1"/>
</dbReference>
<dbReference type="EC" id="1.-.-.-" evidence="4"/>